<name>A0ABU1ZNA2_9BURK</name>
<sequence length="271" mass="28965">MRSFTRTHKGFTLIELVMVIVIMGVIGSMVAVFMRGPIDAYFTSGRRAALTDVADTTVRRMARDIRTALPNSIRTPNNQCLEFIPTKTGGRYRTEDTGGGNNLDFASADTTFNMLGSNAALPLEQRINQGDVIAVYNLGIAGATAYNSDNTSVVSAVPTEAGNPPETQIPITSKQFSLASASNRFQVIPATERVVAYVCGVDGNLHRTVNAVDFTSACPSNGPVIARNAVCNFAASAVDLHRNSLVAINLSLTEKDEAVVLQNEVHVSNTP</sequence>
<gene>
    <name evidence="2" type="ORF">J2X15_002254</name>
</gene>
<proteinExistence type="predicted"/>
<keyword evidence="1" id="KW-0472">Membrane</keyword>
<dbReference type="InterPro" id="IPR045584">
    <property type="entry name" value="Pilin-like"/>
</dbReference>
<dbReference type="PROSITE" id="PS00409">
    <property type="entry name" value="PROKAR_NTER_METHYL"/>
    <property type="match status" value="1"/>
</dbReference>
<accession>A0ABU1ZNA2</accession>
<organism evidence="2 3">
    <name type="scientific">Rhodoferax saidenbachensis</name>
    <dbReference type="NCBI Taxonomy" id="1484693"/>
    <lineage>
        <taxon>Bacteria</taxon>
        <taxon>Pseudomonadati</taxon>
        <taxon>Pseudomonadota</taxon>
        <taxon>Betaproteobacteria</taxon>
        <taxon>Burkholderiales</taxon>
        <taxon>Comamonadaceae</taxon>
        <taxon>Rhodoferax</taxon>
    </lineage>
</organism>
<dbReference type="InterPro" id="IPR012902">
    <property type="entry name" value="N_methyl_site"/>
</dbReference>
<dbReference type="Pfam" id="PF07963">
    <property type="entry name" value="N_methyl"/>
    <property type="match status" value="1"/>
</dbReference>
<dbReference type="NCBIfam" id="TIGR02532">
    <property type="entry name" value="IV_pilin_GFxxxE"/>
    <property type="match status" value="1"/>
</dbReference>
<keyword evidence="1" id="KW-0812">Transmembrane</keyword>
<reference evidence="2 3" key="1">
    <citation type="submission" date="2023-07" db="EMBL/GenBank/DDBJ databases">
        <title>Sorghum-associated microbial communities from plants grown in Nebraska, USA.</title>
        <authorList>
            <person name="Schachtman D."/>
        </authorList>
    </citation>
    <scope>NUCLEOTIDE SEQUENCE [LARGE SCALE GENOMIC DNA]</scope>
    <source>
        <strain evidence="2 3">BE308</strain>
    </source>
</reference>
<evidence type="ECO:0000313" key="2">
    <source>
        <dbReference type="EMBL" id="MDR7306968.1"/>
    </source>
</evidence>
<dbReference type="EMBL" id="JAVDXO010000004">
    <property type="protein sequence ID" value="MDR7306968.1"/>
    <property type="molecule type" value="Genomic_DNA"/>
</dbReference>
<keyword evidence="3" id="KW-1185">Reference proteome</keyword>
<feature type="transmembrane region" description="Helical" evidence="1">
    <location>
        <begin position="12"/>
        <end position="34"/>
    </location>
</feature>
<evidence type="ECO:0000313" key="3">
    <source>
        <dbReference type="Proteomes" id="UP001268089"/>
    </source>
</evidence>
<protein>
    <submittedName>
        <fullName evidence="2">MSHA biogenesis protein MshO</fullName>
    </submittedName>
</protein>
<dbReference type="Gene3D" id="3.30.700.10">
    <property type="entry name" value="Glycoprotein, Type 4 Pilin"/>
    <property type="match status" value="1"/>
</dbReference>
<dbReference type="RefSeq" id="WP_310342741.1">
    <property type="nucleotide sequence ID" value="NZ_JAVDXO010000004.1"/>
</dbReference>
<comment type="caution">
    <text evidence="2">The sequence shown here is derived from an EMBL/GenBank/DDBJ whole genome shotgun (WGS) entry which is preliminary data.</text>
</comment>
<keyword evidence="1" id="KW-1133">Transmembrane helix</keyword>
<dbReference type="SUPFAM" id="SSF54523">
    <property type="entry name" value="Pili subunits"/>
    <property type="match status" value="1"/>
</dbReference>
<dbReference type="Proteomes" id="UP001268089">
    <property type="component" value="Unassembled WGS sequence"/>
</dbReference>
<evidence type="ECO:0000256" key="1">
    <source>
        <dbReference type="SAM" id="Phobius"/>
    </source>
</evidence>